<name>A0A7J6WMN2_THATH</name>
<accession>A0A7J6WMN2</accession>
<gene>
    <name evidence="1" type="ORF">FRX31_013049</name>
</gene>
<reference evidence="1 2" key="1">
    <citation type="submission" date="2020-06" db="EMBL/GenBank/DDBJ databases">
        <title>Transcriptomic and genomic resources for Thalictrum thalictroides and T. hernandezii: Facilitating candidate gene discovery in an emerging model plant lineage.</title>
        <authorList>
            <person name="Arias T."/>
            <person name="Riano-Pachon D.M."/>
            <person name="Di Stilio V.S."/>
        </authorList>
    </citation>
    <scope>NUCLEOTIDE SEQUENCE [LARGE SCALE GENOMIC DNA]</scope>
    <source>
        <strain evidence="2">cv. WT478/WT964</strain>
        <tissue evidence="1">Leaves</tissue>
    </source>
</reference>
<keyword evidence="2" id="KW-1185">Reference proteome</keyword>
<dbReference type="EMBL" id="JABWDY010014778">
    <property type="protein sequence ID" value="KAF5197362.1"/>
    <property type="molecule type" value="Genomic_DNA"/>
</dbReference>
<organism evidence="1 2">
    <name type="scientific">Thalictrum thalictroides</name>
    <name type="common">Rue-anemone</name>
    <name type="synonym">Anemone thalictroides</name>
    <dbReference type="NCBI Taxonomy" id="46969"/>
    <lineage>
        <taxon>Eukaryota</taxon>
        <taxon>Viridiplantae</taxon>
        <taxon>Streptophyta</taxon>
        <taxon>Embryophyta</taxon>
        <taxon>Tracheophyta</taxon>
        <taxon>Spermatophyta</taxon>
        <taxon>Magnoliopsida</taxon>
        <taxon>Ranunculales</taxon>
        <taxon>Ranunculaceae</taxon>
        <taxon>Thalictroideae</taxon>
        <taxon>Thalictrum</taxon>
    </lineage>
</organism>
<evidence type="ECO:0000313" key="1">
    <source>
        <dbReference type="EMBL" id="KAF5197362.1"/>
    </source>
</evidence>
<sequence length="121" mass="13903">KGAKQAEDVQPNDPDSIDLIYEDETVNRFRSQMLSRRRSTSRDSSTANQFSSLAYDYLPSITECVTGGGGNIEKVGKDVETKRNISIKRLAYMTRPEYKYMEIKRNIVCCCHCWAFVDMCR</sequence>
<dbReference type="Proteomes" id="UP000554482">
    <property type="component" value="Unassembled WGS sequence"/>
</dbReference>
<comment type="caution">
    <text evidence="1">The sequence shown here is derived from an EMBL/GenBank/DDBJ whole genome shotgun (WGS) entry which is preliminary data.</text>
</comment>
<proteinExistence type="predicted"/>
<dbReference type="AlphaFoldDB" id="A0A7J6WMN2"/>
<evidence type="ECO:0000313" key="2">
    <source>
        <dbReference type="Proteomes" id="UP000554482"/>
    </source>
</evidence>
<feature type="non-terminal residue" evidence="1">
    <location>
        <position position="1"/>
    </location>
</feature>
<protein>
    <submittedName>
        <fullName evidence="1">Uncharacterized protein</fullName>
    </submittedName>
</protein>